<keyword evidence="1" id="KW-0813">Transport</keyword>
<dbReference type="Proteomes" id="UP001156690">
    <property type="component" value="Unassembled WGS sequence"/>
</dbReference>
<evidence type="ECO:0000259" key="3">
    <source>
        <dbReference type="Pfam" id="PF01012"/>
    </source>
</evidence>
<dbReference type="InterPro" id="IPR014730">
    <property type="entry name" value="ETF_a/b_N"/>
</dbReference>
<sequence length="258" mass="27937">MLKAIGLVSVGEHPYTKRARRADQDAKMVELALGLDAVNLELLHAGDPDEPSLRDYLGMGIPDLTVLSQPANADVIPALVDYICSTNADVILTGTEAEVGECSGHLPYTVANLLGFTLVPKIVEVLRIDNNSATVLQALPRGQRRKVEVNLPFVGLVDSAAAEPRQISYLKSVSGNIYYLGAPFIKDLALENWEFEPAAKRPKRLKKVKATSAKDRFKAATAKSETTSSQVMHAPDPNEAAEEILKVLKAEGLLKKRG</sequence>
<protein>
    <submittedName>
        <fullName evidence="4">Electron transfer flavoprotein subunit beta</fullName>
    </submittedName>
</protein>
<evidence type="ECO:0000313" key="5">
    <source>
        <dbReference type="Proteomes" id="UP001156690"/>
    </source>
</evidence>
<reference evidence="5" key="1">
    <citation type="journal article" date="2019" name="Int. J. Syst. Evol. Microbiol.">
        <title>The Global Catalogue of Microorganisms (GCM) 10K type strain sequencing project: providing services to taxonomists for standard genome sequencing and annotation.</title>
        <authorList>
            <consortium name="The Broad Institute Genomics Platform"/>
            <consortium name="The Broad Institute Genome Sequencing Center for Infectious Disease"/>
            <person name="Wu L."/>
            <person name="Ma J."/>
        </authorList>
    </citation>
    <scope>NUCLEOTIDE SEQUENCE [LARGE SCALE GENOMIC DNA]</scope>
    <source>
        <strain evidence="5">NBRC 15640</strain>
    </source>
</reference>
<gene>
    <name evidence="4" type="ORF">GCM10007932_50050</name>
</gene>
<dbReference type="InterPro" id="IPR014729">
    <property type="entry name" value="Rossmann-like_a/b/a_fold"/>
</dbReference>
<dbReference type="AlphaFoldDB" id="A0AAV5NYK6"/>
<evidence type="ECO:0000256" key="1">
    <source>
        <dbReference type="ARBA" id="ARBA00022982"/>
    </source>
</evidence>
<evidence type="ECO:0000313" key="4">
    <source>
        <dbReference type="EMBL" id="GLQ75643.1"/>
    </source>
</evidence>
<accession>A0AAV5NYK6</accession>
<dbReference type="SUPFAM" id="SSF52402">
    <property type="entry name" value="Adenine nucleotide alpha hydrolases-like"/>
    <property type="match status" value="1"/>
</dbReference>
<dbReference type="Pfam" id="PF01012">
    <property type="entry name" value="ETF"/>
    <property type="match status" value="1"/>
</dbReference>
<dbReference type="RefSeq" id="WP_126607739.1">
    <property type="nucleotide sequence ID" value="NZ_AP025144.1"/>
</dbReference>
<feature type="domain" description="Electron transfer flavoprotein alpha/beta-subunit N-terminal" evidence="3">
    <location>
        <begin position="25"/>
        <end position="167"/>
    </location>
</feature>
<name>A0AAV5NYK6_9VIBR</name>
<dbReference type="EMBL" id="BSNX01000074">
    <property type="protein sequence ID" value="GLQ75643.1"/>
    <property type="molecule type" value="Genomic_DNA"/>
</dbReference>
<keyword evidence="5" id="KW-1185">Reference proteome</keyword>
<keyword evidence="1" id="KW-0249">Electron transport</keyword>
<feature type="region of interest" description="Disordered" evidence="2">
    <location>
        <begin position="206"/>
        <end position="236"/>
    </location>
</feature>
<proteinExistence type="predicted"/>
<comment type="caution">
    <text evidence="4">The sequence shown here is derived from an EMBL/GenBank/DDBJ whole genome shotgun (WGS) entry which is preliminary data.</text>
</comment>
<organism evidence="4 5">
    <name type="scientific">Vibrio penaeicida</name>
    <dbReference type="NCBI Taxonomy" id="104609"/>
    <lineage>
        <taxon>Bacteria</taxon>
        <taxon>Pseudomonadati</taxon>
        <taxon>Pseudomonadota</taxon>
        <taxon>Gammaproteobacteria</taxon>
        <taxon>Vibrionales</taxon>
        <taxon>Vibrionaceae</taxon>
        <taxon>Vibrio</taxon>
    </lineage>
</organism>
<evidence type="ECO:0000256" key="2">
    <source>
        <dbReference type="SAM" id="MobiDB-lite"/>
    </source>
</evidence>
<dbReference type="Gene3D" id="3.40.50.620">
    <property type="entry name" value="HUPs"/>
    <property type="match status" value="1"/>
</dbReference>